<dbReference type="Proteomes" id="UP000326598">
    <property type="component" value="Chromosome"/>
</dbReference>
<dbReference type="EMBL" id="CP023694">
    <property type="protein sequence ID" value="QEV22816.1"/>
    <property type="molecule type" value="Genomic_DNA"/>
</dbReference>
<accession>A0A5J6HRG5</accession>
<organism evidence="1 2">
    <name type="scientific">Streptomyces coeruleorubidus</name>
    <dbReference type="NCBI Taxonomy" id="116188"/>
    <lineage>
        <taxon>Bacteria</taxon>
        <taxon>Bacillati</taxon>
        <taxon>Actinomycetota</taxon>
        <taxon>Actinomycetes</taxon>
        <taxon>Kitasatosporales</taxon>
        <taxon>Streptomycetaceae</taxon>
        <taxon>Streptomyces</taxon>
    </lineage>
</organism>
<sequence length="78" mass="8604">MNIAAARQFYEREGRLRMPRQHVEWTAAATETAAARRSGSDDAADTRFDSATFQGNVLFEQAVSTRRPASGRWCALGG</sequence>
<gene>
    <name evidence="1" type="ORF">CP976_00480</name>
</gene>
<dbReference type="AlphaFoldDB" id="A0A5J6HRG5"/>
<proteinExistence type="predicted"/>
<name>A0A5J6HRG5_STRC4</name>
<protein>
    <submittedName>
        <fullName evidence="1">Uncharacterized protein</fullName>
    </submittedName>
</protein>
<reference evidence="1 2" key="1">
    <citation type="submission" date="2017-09" db="EMBL/GenBank/DDBJ databases">
        <authorList>
            <person name="Lee N."/>
            <person name="Cho B.-K."/>
        </authorList>
    </citation>
    <scope>NUCLEOTIDE SEQUENCE [LARGE SCALE GENOMIC DNA]</scope>
    <source>
        <strain evidence="1 2">ATCC 13740</strain>
    </source>
</reference>
<dbReference type="RefSeq" id="WP_150478475.1">
    <property type="nucleotide sequence ID" value="NZ_BMTB01000019.1"/>
</dbReference>
<dbReference type="GeneID" id="91414586"/>
<evidence type="ECO:0000313" key="1">
    <source>
        <dbReference type="EMBL" id="QEV22816.1"/>
    </source>
</evidence>
<dbReference type="KEGG" id="scoe:CP976_00480"/>
<evidence type="ECO:0000313" key="2">
    <source>
        <dbReference type="Proteomes" id="UP000326598"/>
    </source>
</evidence>